<keyword evidence="2" id="KW-0804">Transcription</keyword>
<evidence type="ECO:0000313" key="5">
    <source>
        <dbReference type="Proteomes" id="UP000282322"/>
    </source>
</evidence>
<evidence type="ECO:0000256" key="1">
    <source>
        <dbReference type="ARBA" id="ARBA00023015"/>
    </source>
</evidence>
<keyword evidence="1" id="KW-0805">Transcription regulation</keyword>
<dbReference type="OrthoDB" id="159222at2157"/>
<reference evidence="4 5" key="1">
    <citation type="submission" date="2018-11" db="EMBL/GenBank/DDBJ databases">
        <title>Taxonoimc description of Halomarina strain SPP-AMP-1.</title>
        <authorList>
            <person name="Pal Y."/>
            <person name="Srinivasana K."/>
            <person name="Verma A."/>
            <person name="Kumar P."/>
        </authorList>
    </citation>
    <scope>NUCLEOTIDE SEQUENCE [LARGE SCALE GENOMIC DNA]</scope>
    <source>
        <strain evidence="4 5">SPP-AMP-1</strain>
    </source>
</reference>
<comment type="caution">
    <text evidence="4">The sequence shown here is derived from an EMBL/GenBank/DDBJ whole genome shotgun (WGS) entry which is preliminary data.</text>
</comment>
<dbReference type="EMBL" id="RRCH01000029">
    <property type="protein sequence ID" value="RRJ29115.1"/>
    <property type="molecule type" value="Genomic_DNA"/>
</dbReference>
<sequence length="216" mass="23798">MISECLVVEFEIRGDDCPLAEATRRVAVPVTAQPPQLRSDGYALLRFGASNAADRLTTVLEADDRVRYLHRVLTDNGVNYRCLSKHPCVVHELVSEGLLIESLGYRNGTATVTGAVVGYDVLGGVMDRAGETVGVTLKRVYPLGVHDERERTAITQRWDLTRKQEQALRVATELGYFELPRNADAAAVAAELGVSKSAFLERLRRAERSILTQLFG</sequence>
<dbReference type="PANTHER" id="PTHR34236">
    <property type="entry name" value="DIMETHYL SULFOXIDE REDUCTASE TRANSCRIPTIONAL ACTIVATOR"/>
    <property type="match status" value="1"/>
</dbReference>
<proteinExistence type="predicted"/>
<evidence type="ECO:0000256" key="2">
    <source>
        <dbReference type="ARBA" id="ARBA00023163"/>
    </source>
</evidence>
<feature type="domain" description="HTH bat-type" evidence="3">
    <location>
        <begin position="160"/>
        <end position="211"/>
    </location>
</feature>
<organism evidence="4 5">
    <name type="scientific">Halocatena pleomorpha</name>
    <dbReference type="NCBI Taxonomy" id="1785090"/>
    <lineage>
        <taxon>Archaea</taxon>
        <taxon>Methanobacteriati</taxon>
        <taxon>Methanobacteriota</taxon>
        <taxon>Stenosarchaea group</taxon>
        <taxon>Halobacteria</taxon>
        <taxon>Halobacteriales</taxon>
        <taxon>Natronomonadaceae</taxon>
        <taxon>Halocatena</taxon>
    </lineage>
</organism>
<gene>
    <name evidence="4" type="ORF">EIK79_13310</name>
</gene>
<dbReference type="Proteomes" id="UP000282322">
    <property type="component" value="Unassembled WGS sequence"/>
</dbReference>
<evidence type="ECO:0000259" key="3">
    <source>
        <dbReference type="Pfam" id="PF04967"/>
    </source>
</evidence>
<accession>A0A3P3R6Y2</accession>
<dbReference type="AlphaFoldDB" id="A0A3P3R6Y2"/>
<name>A0A3P3R6Y2_9EURY</name>
<dbReference type="RefSeq" id="WP_124955601.1">
    <property type="nucleotide sequence ID" value="NZ_RRCH01000029.1"/>
</dbReference>
<protein>
    <submittedName>
        <fullName evidence="4">Transcriptional regulator</fullName>
    </submittedName>
</protein>
<evidence type="ECO:0000313" key="4">
    <source>
        <dbReference type="EMBL" id="RRJ29115.1"/>
    </source>
</evidence>
<dbReference type="PANTHER" id="PTHR34236:SF1">
    <property type="entry name" value="DIMETHYL SULFOXIDE REDUCTASE TRANSCRIPTIONAL ACTIVATOR"/>
    <property type="match status" value="1"/>
</dbReference>
<dbReference type="InterPro" id="IPR007050">
    <property type="entry name" value="HTH_bacterioopsin"/>
</dbReference>
<keyword evidence="5" id="KW-1185">Reference proteome</keyword>
<dbReference type="Pfam" id="PF04967">
    <property type="entry name" value="HTH_10"/>
    <property type="match status" value="1"/>
</dbReference>